<dbReference type="PANTHER" id="PTHR43289">
    <property type="entry name" value="MITOGEN-ACTIVATED PROTEIN KINASE KINASE KINASE 20-RELATED"/>
    <property type="match status" value="1"/>
</dbReference>
<evidence type="ECO:0000256" key="2">
    <source>
        <dbReference type="ARBA" id="ARBA00022741"/>
    </source>
</evidence>
<gene>
    <name evidence="9" type="ORF">GS398_15810</name>
</gene>
<dbReference type="PANTHER" id="PTHR43289:SF6">
    <property type="entry name" value="SERINE_THREONINE-PROTEIN KINASE NEKL-3"/>
    <property type="match status" value="1"/>
</dbReference>
<feature type="region of interest" description="Disordered" evidence="6">
    <location>
        <begin position="376"/>
        <end position="450"/>
    </location>
</feature>
<feature type="compositionally biased region" description="Polar residues" evidence="6">
    <location>
        <begin position="394"/>
        <end position="411"/>
    </location>
</feature>
<dbReference type="GO" id="GO:0004674">
    <property type="term" value="F:protein serine/threonine kinase activity"/>
    <property type="evidence" value="ECO:0007669"/>
    <property type="project" value="TreeGrafter"/>
</dbReference>
<evidence type="ECO:0000256" key="7">
    <source>
        <dbReference type="SAM" id="Phobius"/>
    </source>
</evidence>
<evidence type="ECO:0000313" key="10">
    <source>
        <dbReference type="Proteomes" id="UP000451233"/>
    </source>
</evidence>
<dbReference type="Gene3D" id="3.30.200.20">
    <property type="entry name" value="Phosphorylase Kinase, domain 1"/>
    <property type="match status" value="1"/>
</dbReference>
<dbReference type="Pfam" id="PF00069">
    <property type="entry name" value="Pkinase"/>
    <property type="match status" value="1"/>
</dbReference>
<dbReference type="InterPro" id="IPR011009">
    <property type="entry name" value="Kinase-like_dom_sf"/>
</dbReference>
<keyword evidence="7" id="KW-1133">Transmembrane helix</keyword>
<dbReference type="InterPro" id="IPR000719">
    <property type="entry name" value="Prot_kinase_dom"/>
</dbReference>
<proteinExistence type="predicted"/>
<dbReference type="CDD" id="cd14014">
    <property type="entry name" value="STKc_PknB_like"/>
    <property type="match status" value="1"/>
</dbReference>
<dbReference type="SUPFAM" id="SSF56112">
    <property type="entry name" value="Protein kinase-like (PK-like)"/>
    <property type="match status" value="1"/>
</dbReference>
<evidence type="ECO:0000256" key="4">
    <source>
        <dbReference type="ARBA" id="ARBA00022840"/>
    </source>
</evidence>
<keyword evidence="5" id="KW-0175">Coiled coil</keyword>
<dbReference type="AlphaFoldDB" id="A0A7K1Y109"/>
<evidence type="ECO:0000259" key="8">
    <source>
        <dbReference type="PROSITE" id="PS50011"/>
    </source>
</evidence>
<keyword evidence="4" id="KW-0067">ATP-binding</keyword>
<accession>A0A7K1Y109</accession>
<dbReference type="Gene3D" id="1.10.510.10">
    <property type="entry name" value="Transferase(Phosphotransferase) domain 1"/>
    <property type="match status" value="1"/>
</dbReference>
<keyword evidence="7" id="KW-0472">Membrane</keyword>
<keyword evidence="3 9" id="KW-0418">Kinase</keyword>
<keyword evidence="2" id="KW-0547">Nucleotide-binding</keyword>
<evidence type="ECO:0000313" key="9">
    <source>
        <dbReference type="EMBL" id="MXV16768.1"/>
    </source>
</evidence>
<protein>
    <submittedName>
        <fullName evidence="9">Protein kinase</fullName>
    </submittedName>
</protein>
<dbReference type="EMBL" id="WVHS01000003">
    <property type="protein sequence ID" value="MXV16768.1"/>
    <property type="molecule type" value="Genomic_DNA"/>
</dbReference>
<evidence type="ECO:0000256" key="6">
    <source>
        <dbReference type="SAM" id="MobiDB-lite"/>
    </source>
</evidence>
<sequence length="450" mass="49371">MSKVFTIAEGLENLGALRTGGQGSVYKGRRTGSIYSAIKLIPTPVATEDEQDKNYRNFRSEVAKLEKVNADPSPHVVKILGWGITESGSFPYIEMEYIEGPDLCELLQPPNAKIFTLKALIKVAEQLADALAHCHKVGVKHGDIKSNNVKYNIHNGNYVLLDFGLAIMSEEQRRSSIRHAGAIEFMAPEQHEGKMLPQTDVYSYGVILYELFTGSVPFPLPGSGDSGRNAVMLSHMEAQVPDAMVARKANLPAEWSAEKQVHEMQVPAWLLNLLSTCLAKSPAERYADGMELQEAVVNGSLQAANTDADALRNENEQLRAALDVYRNSVQENQRSEQSHVMLSKPVFTALVTMVVLGIAFGVFAFYTNRDRRDFTSAPVDSLKSGQDTLAGGENDQSSGYPYTPVQKNADSTIDKSPGEQVLPPETAEEETDTVIRDAPQDTTVHIPLPH</sequence>
<comment type="caution">
    <text evidence="9">The sequence shown here is derived from an EMBL/GenBank/DDBJ whole genome shotgun (WGS) entry which is preliminary data.</text>
</comment>
<dbReference type="GO" id="GO:0005524">
    <property type="term" value="F:ATP binding"/>
    <property type="evidence" value="ECO:0007669"/>
    <property type="project" value="UniProtKB-KW"/>
</dbReference>
<organism evidence="9 10">
    <name type="scientific">Hufsiella ginkgonis</name>
    <dbReference type="NCBI Taxonomy" id="2695274"/>
    <lineage>
        <taxon>Bacteria</taxon>
        <taxon>Pseudomonadati</taxon>
        <taxon>Bacteroidota</taxon>
        <taxon>Sphingobacteriia</taxon>
        <taxon>Sphingobacteriales</taxon>
        <taxon>Sphingobacteriaceae</taxon>
        <taxon>Hufsiella</taxon>
    </lineage>
</organism>
<dbReference type="SMART" id="SM00220">
    <property type="entry name" value="S_TKc"/>
    <property type="match status" value="1"/>
</dbReference>
<dbReference type="PROSITE" id="PS50011">
    <property type="entry name" value="PROTEIN_KINASE_DOM"/>
    <property type="match status" value="1"/>
</dbReference>
<reference evidence="9 10" key="1">
    <citation type="submission" date="2019-11" db="EMBL/GenBank/DDBJ databases">
        <title>Pedobacter sp. HMF7056 Genome sequencing and assembly.</title>
        <authorList>
            <person name="Kang H."/>
            <person name="Kim H."/>
            <person name="Joh K."/>
        </authorList>
    </citation>
    <scope>NUCLEOTIDE SEQUENCE [LARGE SCALE GENOMIC DNA]</scope>
    <source>
        <strain evidence="9 10">HMF7056</strain>
    </source>
</reference>
<keyword evidence="7" id="KW-0812">Transmembrane</keyword>
<dbReference type="RefSeq" id="WP_160907742.1">
    <property type="nucleotide sequence ID" value="NZ_WVHS01000003.1"/>
</dbReference>
<name>A0A7K1Y109_9SPHI</name>
<evidence type="ECO:0000256" key="1">
    <source>
        <dbReference type="ARBA" id="ARBA00022679"/>
    </source>
</evidence>
<feature type="transmembrane region" description="Helical" evidence="7">
    <location>
        <begin position="346"/>
        <end position="366"/>
    </location>
</feature>
<evidence type="ECO:0000256" key="5">
    <source>
        <dbReference type="SAM" id="Coils"/>
    </source>
</evidence>
<keyword evidence="1" id="KW-0808">Transferase</keyword>
<feature type="domain" description="Protein kinase" evidence="8">
    <location>
        <begin position="11"/>
        <end position="297"/>
    </location>
</feature>
<feature type="coiled-coil region" evidence="5">
    <location>
        <begin position="301"/>
        <end position="335"/>
    </location>
</feature>
<evidence type="ECO:0000256" key="3">
    <source>
        <dbReference type="ARBA" id="ARBA00022777"/>
    </source>
</evidence>
<dbReference type="Proteomes" id="UP000451233">
    <property type="component" value="Unassembled WGS sequence"/>
</dbReference>
<keyword evidence="10" id="KW-1185">Reference proteome</keyword>